<accession>A0ABU4W364</accession>
<organism evidence="2 3">
    <name type="scientific">Agrobacterium rosae</name>
    <dbReference type="NCBI Taxonomy" id="1972867"/>
    <lineage>
        <taxon>Bacteria</taxon>
        <taxon>Pseudomonadati</taxon>
        <taxon>Pseudomonadota</taxon>
        <taxon>Alphaproteobacteria</taxon>
        <taxon>Hyphomicrobiales</taxon>
        <taxon>Rhizobiaceae</taxon>
        <taxon>Rhizobium/Agrobacterium group</taxon>
        <taxon>Agrobacterium</taxon>
    </lineage>
</organism>
<reference evidence="2" key="1">
    <citation type="journal article" date="2023" name="Phytobiomes J">
        <title>Deciphering the key players within the bacterial microbiota associated with aerial crown gall tumors on rhododendron: Insights into the gallobiome.</title>
        <authorList>
            <person name="Kuzmanovic N."/>
            <person name="Nesme J."/>
            <person name="Wolf J."/>
            <person name="Neumann-Schaal M."/>
            <person name="Petersen J."/>
            <person name="Fernandez-Gnecco G."/>
            <person name="Sproeer C."/>
            <person name="Bunk B."/>
            <person name="Overmann J."/>
            <person name="Sorensen S.J."/>
            <person name="Idczak E."/>
            <person name="Smalla K."/>
        </authorList>
    </citation>
    <scope>NUCLEOTIDE SEQUENCE [LARGE SCALE GENOMIC DNA]</scope>
    <source>
        <strain evidence="2">Rho-14.1</strain>
    </source>
</reference>
<dbReference type="EMBL" id="JAVRAD010000012">
    <property type="protein sequence ID" value="MDX8331872.1"/>
    <property type="molecule type" value="Genomic_DNA"/>
</dbReference>
<evidence type="ECO:0000313" key="3">
    <source>
        <dbReference type="Proteomes" id="UP001277561"/>
    </source>
</evidence>
<keyword evidence="3" id="KW-1185">Reference proteome</keyword>
<comment type="caution">
    <text evidence="2">The sequence shown here is derived from an EMBL/GenBank/DDBJ whole genome shotgun (WGS) entry which is preliminary data.</text>
</comment>
<sequence>MALDSKRMLLAGVVALWPLGALADEEPNAFSQPSPGYLGKFAKVEQKVFVLERFDSEGRLASRDIEQVVEPVKIDGATGRTIAGHALKLRGLQDCPKPTVIYNSQQTWQCAQAAVDYAGAIYNKRATVILCKTLVLDPNQPGPLPASCFALVGNAGESLRVANDDDAMVYLGLADIALTAEGKPRRPDLIETQALSRSMGFQNAE</sequence>
<evidence type="ECO:0000313" key="2">
    <source>
        <dbReference type="EMBL" id="MDX8331872.1"/>
    </source>
</evidence>
<dbReference type="Proteomes" id="UP001277561">
    <property type="component" value="Unassembled WGS sequence"/>
</dbReference>
<name>A0ABU4W364_9HYPH</name>
<dbReference type="RefSeq" id="WP_320188466.1">
    <property type="nucleotide sequence ID" value="NZ_CP192768.1"/>
</dbReference>
<gene>
    <name evidence="2" type="ORF">RMS29_21895</name>
</gene>
<protein>
    <submittedName>
        <fullName evidence="2">Uncharacterized protein</fullName>
    </submittedName>
</protein>
<keyword evidence="1" id="KW-0732">Signal</keyword>
<proteinExistence type="predicted"/>
<feature type="chain" id="PRO_5047259127" evidence="1">
    <location>
        <begin position="24"/>
        <end position="205"/>
    </location>
</feature>
<feature type="signal peptide" evidence="1">
    <location>
        <begin position="1"/>
        <end position="23"/>
    </location>
</feature>
<evidence type="ECO:0000256" key="1">
    <source>
        <dbReference type="SAM" id="SignalP"/>
    </source>
</evidence>